<feature type="transmembrane region" description="Helical" evidence="2">
    <location>
        <begin position="66"/>
        <end position="86"/>
    </location>
</feature>
<reference evidence="4" key="1">
    <citation type="submission" date="2016-10" db="EMBL/GenBank/DDBJ databases">
        <authorList>
            <person name="Varghese N."/>
            <person name="Submissions S."/>
        </authorList>
    </citation>
    <scope>NUCLEOTIDE SEQUENCE [LARGE SCALE GENOMIC DNA]</scope>
    <source>
        <strain evidence="4">PL19</strain>
    </source>
</reference>
<evidence type="ECO:0000313" key="4">
    <source>
        <dbReference type="Proteomes" id="UP000198928"/>
    </source>
</evidence>
<evidence type="ECO:0000256" key="1">
    <source>
        <dbReference type="SAM" id="MobiDB-lite"/>
    </source>
</evidence>
<evidence type="ECO:0000256" key="2">
    <source>
        <dbReference type="SAM" id="Phobius"/>
    </source>
</evidence>
<keyword evidence="4" id="KW-1185">Reference proteome</keyword>
<dbReference type="EMBL" id="FOSG01000004">
    <property type="protein sequence ID" value="SFK23546.1"/>
    <property type="molecule type" value="Genomic_DNA"/>
</dbReference>
<dbReference type="Proteomes" id="UP000198928">
    <property type="component" value="Unassembled WGS sequence"/>
</dbReference>
<feature type="compositionally biased region" description="Low complexity" evidence="1">
    <location>
        <begin position="29"/>
        <end position="45"/>
    </location>
</feature>
<dbReference type="AlphaFoldDB" id="A0A1I3XX22"/>
<sequence length="114" mass="11331">MTAHSLPEQHHSRTGGQATGRPSPTPGVPADQAPQAAPHQHTPAGSHPPQPSAPGGGQPLLCLRSALILLLGTLAATGTAVLTYLAQHNTATALLAGGAAFAGAVLFFHAIIAT</sequence>
<protein>
    <submittedName>
        <fullName evidence="3">Uncharacterized protein</fullName>
    </submittedName>
</protein>
<evidence type="ECO:0000313" key="3">
    <source>
        <dbReference type="EMBL" id="SFK23546.1"/>
    </source>
</evidence>
<proteinExistence type="predicted"/>
<organism evidence="3 4">
    <name type="scientific">Streptomyces pini</name>
    <dbReference type="NCBI Taxonomy" id="1520580"/>
    <lineage>
        <taxon>Bacteria</taxon>
        <taxon>Bacillati</taxon>
        <taxon>Actinomycetota</taxon>
        <taxon>Actinomycetes</taxon>
        <taxon>Kitasatosporales</taxon>
        <taxon>Streptomycetaceae</taxon>
        <taxon>Streptomyces</taxon>
    </lineage>
</organism>
<keyword evidence="2" id="KW-0812">Transmembrane</keyword>
<feature type="region of interest" description="Disordered" evidence="1">
    <location>
        <begin position="1"/>
        <end position="57"/>
    </location>
</feature>
<dbReference type="RefSeq" id="WP_093848846.1">
    <property type="nucleotide sequence ID" value="NZ_FOSG01000004.1"/>
</dbReference>
<keyword evidence="2" id="KW-0472">Membrane</keyword>
<name>A0A1I3XX22_9ACTN</name>
<accession>A0A1I3XX22</accession>
<feature type="transmembrane region" description="Helical" evidence="2">
    <location>
        <begin position="92"/>
        <end position="112"/>
    </location>
</feature>
<keyword evidence="2" id="KW-1133">Transmembrane helix</keyword>
<gene>
    <name evidence="3" type="ORF">SAMN05192584_104344</name>
</gene>